<dbReference type="InterPro" id="IPR004276">
    <property type="entry name" value="GlycoTrans_28_N"/>
</dbReference>
<dbReference type="PANTHER" id="PTHR21015:SF22">
    <property type="entry name" value="GLYCOSYLTRANSFERASE"/>
    <property type="match status" value="1"/>
</dbReference>
<organism evidence="13">
    <name type="scientific">marine metagenome</name>
    <dbReference type="NCBI Taxonomy" id="408172"/>
    <lineage>
        <taxon>unclassified sequences</taxon>
        <taxon>metagenomes</taxon>
        <taxon>ecological metagenomes</taxon>
    </lineage>
</organism>
<keyword evidence="9" id="KW-0961">Cell wall biogenesis/degradation</keyword>
<keyword evidence="1" id="KW-1003">Cell membrane</keyword>
<keyword evidence="5" id="KW-0133">Cell shape</keyword>
<keyword evidence="7 10" id="KW-0472">Membrane</keyword>
<feature type="transmembrane region" description="Helical" evidence="10">
    <location>
        <begin position="60"/>
        <end position="81"/>
    </location>
</feature>
<sequence>MAGGTGGHVFPGLAVAEVLRERTVLVIWMGTHQGIEAQVVPKAGIDMEWISIAGLRGRGLTAWLSAPFLVCFAVCQALRVLLKSKPVAVLGLGGFVSAPGGLAAWLIGRPLLIHEQNAVAGTANRLLSRFANKVFEAFPNSFPDGVETELVGNPVRRSMAELPSPRERLSKRQARPRVLVLGGSQGAHVLNKALPIAFSSLPSDIRPEIWHQAGKDFNKVEAAYAEVSIEAKVEDFVNDIARAYGWADLVVCRAGALTISELSVVGIGALLVPYAHAVDDHQVKNADHFIARGAGIVVPESELRSGRLEKELELLLSDRERLVELAENAWDQSALHAAKRLADACLELGGAHHE</sequence>
<proteinExistence type="inferred from homology"/>
<evidence type="ECO:0000256" key="10">
    <source>
        <dbReference type="SAM" id="Phobius"/>
    </source>
</evidence>
<evidence type="ECO:0000256" key="5">
    <source>
        <dbReference type="ARBA" id="ARBA00022960"/>
    </source>
</evidence>
<evidence type="ECO:0000256" key="8">
    <source>
        <dbReference type="ARBA" id="ARBA00023306"/>
    </source>
</evidence>
<keyword evidence="10" id="KW-0812">Transmembrane</keyword>
<keyword evidence="6" id="KW-0573">Peptidoglycan synthesis</keyword>
<evidence type="ECO:0000256" key="2">
    <source>
        <dbReference type="ARBA" id="ARBA00022618"/>
    </source>
</evidence>
<dbReference type="GO" id="GO:0005975">
    <property type="term" value="P:carbohydrate metabolic process"/>
    <property type="evidence" value="ECO:0007669"/>
    <property type="project" value="InterPro"/>
</dbReference>
<dbReference type="EMBL" id="UINC01008227">
    <property type="protein sequence ID" value="SVA37071.1"/>
    <property type="molecule type" value="Genomic_DNA"/>
</dbReference>
<evidence type="ECO:0008006" key="14">
    <source>
        <dbReference type="Google" id="ProtNLM"/>
    </source>
</evidence>
<reference evidence="13" key="1">
    <citation type="submission" date="2018-05" db="EMBL/GenBank/DDBJ databases">
        <authorList>
            <person name="Lanie J.A."/>
            <person name="Ng W.-L."/>
            <person name="Kazmierczak K.M."/>
            <person name="Andrzejewski T.M."/>
            <person name="Davidsen T.M."/>
            <person name="Wayne K.J."/>
            <person name="Tettelin H."/>
            <person name="Glass J.I."/>
            <person name="Rusch D."/>
            <person name="Podicherti R."/>
            <person name="Tsui H.-C.T."/>
            <person name="Winkler M.E."/>
        </authorList>
    </citation>
    <scope>NUCLEOTIDE SEQUENCE</scope>
</reference>
<dbReference type="GO" id="GO:0008360">
    <property type="term" value="P:regulation of cell shape"/>
    <property type="evidence" value="ECO:0007669"/>
    <property type="project" value="UniProtKB-KW"/>
</dbReference>
<dbReference type="Pfam" id="PF04101">
    <property type="entry name" value="Glyco_tran_28_C"/>
    <property type="match status" value="1"/>
</dbReference>
<keyword evidence="2" id="KW-0132">Cell division</keyword>
<gene>
    <name evidence="13" type="ORF">METZ01_LOCUS89925</name>
</gene>
<dbReference type="GO" id="GO:0051301">
    <property type="term" value="P:cell division"/>
    <property type="evidence" value="ECO:0007669"/>
    <property type="project" value="UniProtKB-KW"/>
</dbReference>
<evidence type="ECO:0000259" key="11">
    <source>
        <dbReference type="Pfam" id="PF03033"/>
    </source>
</evidence>
<dbReference type="InterPro" id="IPR007235">
    <property type="entry name" value="Glyco_trans_28_C"/>
</dbReference>
<dbReference type="InterPro" id="IPR006009">
    <property type="entry name" value="GlcNAc_MurG"/>
</dbReference>
<evidence type="ECO:0000259" key="12">
    <source>
        <dbReference type="Pfam" id="PF04101"/>
    </source>
</evidence>
<feature type="transmembrane region" description="Helical" evidence="10">
    <location>
        <begin position="87"/>
        <end position="107"/>
    </location>
</feature>
<dbReference type="PANTHER" id="PTHR21015">
    <property type="entry name" value="UDP-N-ACETYLGLUCOSAMINE--N-ACETYLMURAMYL-(PENTAPEPTIDE) PYROPHOSPHORYL-UNDECAPRENOL N-ACETYLGLUCOSAMINE TRANSFERASE 1"/>
    <property type="match status" value="1"/>
</dbReference>
<feature type="domain" description="Glycosyl transferase family 28 C-terminal" evidence="12">
    <location>
        <begin position="178"/>
        <end position="340"/>
    </location>
</feature>
<evidence type="ECO:0000313" key="13">
    <source>
        <dbReference type="EMBL" id="SVA37071.1"/>
    </source>
</evidence>
<accession>A0A381VAP1</accession>
<protein>
    <recommendedName>
        <fullName evidence="14">Glycosyltransferase family 28 N-terminal domain-containing protein</fullName>
    </recommendedName>
</protein>
<keyword evidence="8" id="KW-0131">Cell cycle</keyword>
<evidence type="ECO:0000256" key="1">
    <source>
        <dbReference type="ARBA" id="ARBA00022475"/>
    </source>
</evidence>
<evidence type="ECO:0000256" key="7">
    <source>
        <dbReference type="ARBA" id="ARBA00023136"/>
    </source>
</evidence>
<name>A0A381VAP1_9ZZZZ</name>
<keyword evidence="3" id="KW-0328">Glycosyltransferase</keyword>
<dbReference type="GO" id="GO:0009252">
    <property type="term" value="P:peptidoglycan biosynthetic process"/>
    <property type="evidence" value="ECO:0007669"/>
    <property type="project" value="UniProtKB-KW"/>
</dbReference>
<dbReference type="Pfam" id="PF03033">
    <property type="entry name" value="Glyco_transf_28"/>
    <property type="match status" value="1"/>
</dbReference>
<dbReference type="NCBIfam" id="TIGR01133">
    <property type="entry name" value="murG"/>
    <property type="match status" value="1"/>
</dbReference>
<feature type="domain" description="Glycosyltransferase family 28 N-terminal" evidence="11">
    <location>
        <begin position="1"/>
        <end position="135"/>
    </location>
</feature>
<keyword evidence="4" id="KW-0808">Transferase</keyword>
<dbReference type="GO" id="GO:0071555">
    <property type="term" value="P:cell wall organization"/>
    <property type="evidence" value="ECO:0007669"/>
    <property type="project" value="UniProtKB-KW"/>
</dbReference>
<dbReference type="Gene3D" id="3.40.50.2000">
    <property type="entry name" value="Glycogen Phosphorylase B"/>
    <property type="match status" value="2"/>
</dbReference>
<evidence type="ECO:0000256" key="4">
    <source>
        <dbReference type="ARBA" id="ARBA00022679"/>
    </source>
</evidence>
<dbReference type="AlphaFoldDB" id="A0A381VAP1"/>
<dbReference type="GO" id="GO:0050511">
    <property type="term" value="F:undecaprenyldiphospho-muramoylpentapeptide beta-N-acetylglucosaminyltransferase activity"/>
    <property type="evidence" value="ECO:0007669"/>
    <property type="project" value="InterPro"/>
</dbReference>
<evidence type="ECO:0000256" key="6">
    <source>
        <dbReference type="ARBA" id="ARBA00022984"/>
    </source>
</evidence>
<dbReference type="CDD" id="cd03785">
    <property type="entry name" value="GT28_MurG"/>
    <property type="match status" value="1"/>
</dbReference>
<dbReference type="SUPFAM" id="SSF53756">
    <property type="entry name" value="UDP-Glycosyltransferase/glycogen phosphorylase"/>
    <property type="match status" value="1"/>
</dbReference>
<evidence type="ECO:0000256" key="9">
    <source>
        <dbReference type="ARBA" id="ARBA00023316"/>
    </source>
</evidence>
<dbReference type="HAMAP" id="MF_00033">
    <property type="entry name" value="MurG"/>
    <property type="match status" value="1"/>
</dbReference>
<keyword evidence="10" id="KW-1133">Transmembrane helix</keyword>
<evidence type="ECO:0000256" key="3">
    <source>
        <dbReference type="ARBA" id="ARBA00022676"/>
    </source>
</evidence>